<feature type="transmembrane region" description="Helical" evidence="7">
    <location>
        <begin position="79"/>
        <end position="99"/>
    </location>
</feature>
<evidence type="ECO:0000256" key="5">
    <source>
        <dbReference type="ARBA" id="ARBA00022989"/>
    </source>
</evidence>
<proteinExistence type="inferred from homology"/>
<evidence type="ECO:0000313" key="8">
    <source>
        <dbReference type="EMBL" id="CAE0124293.1"/>
    </source>
</evidence>
<protein>
    <recommendedName>
        <fullName evidence="9">Chromate transporter</fullName>
    </recommendedName>
</protein>
<evidence type="ECO:0000256" key="7">
    <source>
        <dbReference type="SAM" id="Phobius"/>
    </source>
</evidence>
<evidence type="ECO:0000256" key="3">
    <source>
        <dbReference type="ARBA" id="ARBA00022475"/>
    </source>
</evidence>
<evidence type="ECO:0008006" key="9">
    <source>
        <dbReference type="Google" id="ProtNLM"/>
    </source>
</evidence>
<dbReference type="EMBL" id="HBHY01000057">
    <property type="protein sequence ID" value="CAE0124293.1"/>
    <property type="molecule type" value="Transcribed_RNA"/>
</dbReference>
<keyword evidence="4 7" id="KW-0812">Transmembrane</keyword>
<feature type="transmembrane region" description="Helical" evidence="7">
    <location>
        <begin position="12"/>
        <end position="33"/>
    </location>
</feature>
<evidence type="ECO:0000256" key="6">
    <source>
        <dbReference type="ARBA" id="ARBA00023136"/>
    </source>
</evidence>
<keyword evidence="3" id="KW-1003">Cell membrane</keyword>
<keyword evidence="6 7" id="KW-0472">Membrane</keyword>
<feature type="transmembrane region" description="Helical" evidence="7">
    <location>
        <begin position="39"/>
        <end position="67"/>
    </location>
</feature>
<keyword evidence="5 7" id="KW-1133">Transmembrane helix</keyword>
<evidence type="ECO:0000256" key="1">
    <source>
        <dbReference type="ARBA" id="ARBA00004651"/>
    </source>
</evidence>
<dbReference type="InterPro" id="IPR003370">
    <property type="entry name" value="Chromate_transpt"/>
</dbReference>
<reference evidence="8" key="1">
    <citation type="submission" date="2021-01" db="EMBL/GenBank/DDBJ databases">
        <authorList>
            <person name="Corre E."/>
            <person name="Pelletier E."/>
            <person name="Niang G."/>
            <person name="Scheremetjew M."/>
            <person name="Finn R."/>
            <person name="Kale V."/>
            <person name="Holt S."/>
            <person name="Cochrane G."/>
            <person name="Meng A."/>
            <person name="Brown T."/>
            <person name="Cohen L."/>
        </authorList>
    </citation>
    <scope>NUCLEOTIDE SEQUENCE</scope>
    <source>
        <strain evidence="8">RCC927</strain>
    </source>
</reference>
<evidence type="ECO:0000256" key="4">
    <source>
        <dbReference type="ARBA" id="ARBA00022692"/>
    </source>
</evidence>
<evidence type="ECO:0000256" key="2">
    <source>
        <dbReference type="ARBA" id="ARBA00005262"/>
    </source>
</evidence>
<dbReference type="PANTHER" id="PTHR33567:SF3">
    <property type="entry name" value="CHROMATE ION TRANSPORTER (EUROFUNG)"/>
    <property type="match status" value="1"/>
</dbReference>
<gene>
    <name evidence="8" type="ORF">PSIN1315_LOCUS38</name>
</gene>
<comment type="similarity">
    <text evidence="2">Belongs to the chromate ion transporter (CHR) (TC 2.A.51) family.</text>
</comment>
<accession>A0A7S3F368</accession>
<dbReference type="Pfam" id="PF02417">
    <property type="entry name" value="Chromate_transp"/>
    <property type="match status" value="1"/>
</dbReference>
<dbReference type="AlphaFoldDB" id="A0A7S3F368"/>
<name>A0A7S3F368_9VIRI</name>
<dbReference type="GO" id="GO:0005886">
    <property type="term" value="C:plasma membrane"/>
    <property type="evidence" value="ECO:0007669"/>
    <property type="project" value="UniProtKB-SubCell"/>
</dbReference>
<comment type="subcellular location">
    <subcellularLocation>
        <location evidence="1">Cell membrane</location>
        <topology evidence="1">Multi-pass membrane protein</topology>
    </subcellularLocation>
</comment>
<organism evidence="8">
    <name type="scientific">Prasinoderma singulare</name>
    <dbReference type="NCBI Taxonomy" id="676789"/>
    <lineage>
        <taxon>Eukaryota</taxon>
        <taxon>Viridiplantae</taxon>
        <taxon>Prasinodermophyta</taxon>
        <taxon>Prasinodermophyceae</taxon>
        <taxon>Prasinodermales</taxon>
        <taxon>Prasinodermaceae</taxon>
        <taxon>Prasinoderma</taxon>
    </lineage>
</organism>
<feature type="transmembrane region" description="Helical" evidence="7">
    <location>
        <begin position="135"/>
        <end position="154"/>
    </location>
</feature>
<sequence length="155" mass="15843">MAKTWVTEDQFFAGLGLAQAMPGPLFNLAAFLGSAVGGVGGAAICWLGLFGPGVMLIFGVLPFWGAFRQNALYKRMLPGLNASAVGLIFAAVISMATNARAASKSPTWSTCVAVLAFYVSHFVKLPAGMWSKIKAPMIVVAGGGVGAIGGALGAY</sequence>
<dbReference type="GO" id="GO:0015109">
    <property type="term" value="F:chromate transmembrane transporter activity"/>
    <property type="evidence" value="ECO:0007669"/>
    <property type="project" value="InterPro"/>
</dbReference>
<feature type="transmembrane region" description="Helical" evidence="7">
    <location>
        <begin position="105"/>
        <end position="123"/>
    </location>
</feature>
<dbReference type="PANTHER" id="PTHR33567">
    <property type="entry name" value="CHROMATE ION TRANSPORTER (EUROFUNG)"/>
    <property type="match status" value="1"/>
</dbReference>